<protein>
    <recommendedName>
        <fullName evidence="9">Cadherin domain-containing protein</fullName>
    </recommendedName>
</protein>
<name>A0A8S3TXQ1_MYTED</name>
<dbReference type="GO" id="GO:0007156">
    <property type="term" value="P:homophilic cell adhesion via plasma membrane adhesion molecules"/>
    <property type="evidence" value="ECO:0007669"/>
    <property type="project" value="InterPro"/>
</dbReference>
<dbReference type="PRINTS" id="PR00205">
    <property type="entry name" value="CADHERIN"/>
</dbReference>
<keyword evidence="6" id="KW-0472">Membrane</keyword>
<keyword evidence="5" id="KW-1133">Transmembrane helix</keyword>
<dbReference type="InterPro" id="IPR002126">
    <property type="entry name" value="Cadherin-like_dom"/>
</dbReference>
<dbReference type="SUPFAM" id="SSF49313">
    <property type="entry name" value="Cadherin-like"/>
    <property type="match status" value="2"/>
</dbReference>
<keyword evidence="2" id="KW-0812">Transmembrane</keyword>
<organism evidence="10 11">
    <name type="scientific">Mytilus edulis</name>
    <name type="common">Blue mussel</name>
    <dbReference type="NCBI Taxonomy" id="6550"/>
    <lineage>
        <taxon>Eukaryota</taxon>
        <taxon>Metazoa</taxon>
        <taxon>Spiralia</taxon>
        <taxon>Lophotrochozoa</taxon>
        <taxon>Mollusca</taxon>
        <taxon>Bivalvia</taxon>
        <taxon>Autobranchia</taxon>
        <taxon>Pteriomorphia</taxon>
        <taxon>Mytilida</taxon>
        <taxon>Mytiloidea</taxon>
        <taxon>Mytilidae</taxon>
        <taxon>Mytilinae</taxon>
        <taxon>Mytilus</taxon>
    </lineage>
</organism>
<gene>
    <name evidence="10" type="ORF">MEDL_50395</name>
</gene>
<reference evidence="10" key="1">
    <citation type="submission" date="2021-03" db="EMBL/GenBank/DDBJ databases">
        <authorList>
            <person name="Bekaert M."/>
        </authorList>
    </citation>
    <scope>NUCLEOTIDE SEQUENCE</scope>
</reference>
<sequence length="259" mass="28964">MTSGHNGRYFEAGNRVHIVNIIVPKARGLNGVITISANDDATRAKVTIVDTGHTKTGASYSTTIQIKQKAYRTYMNAKKSTEVIHVTATDPDNGIGGVVTYSLVNKPPYFTGQPFNADIQEESPLGSTVDFKYPIRADDGDTGVPHQIEYNLTEGFQQSSSVKNSNLKMELEHRNLSSTGYDSRQWKYHALVASEVKSPNKTAQCTVHLEIIDRNDNLPQFKNSSFTVHISENETNVQQVLSEKVNEFILYEKYRLYNL</sequence>
<comment type="subcellular location">
    <subcellularLocation>
        <location evidence="1">Membrane</location>
        <topology evidence="1">Single-pass membrane protein</topology>
    </subcellularLocation>
</comment>
<dbReference type="Gene3D" id="2.60.40.60">
    <property type="entry name" value="Cadherins"/>
    <property type="match status" value="1"/>
</dbReference>
<dbReference type="PROSITE" id="PS00232">
    <property type="entry name" value="CADHERIN_1"/>
    <property type="match status" value="1"/>
</dbReference>
<dbReference type="EMBL" id="CAJPWZ010002409">
    <property type="protein sequence ID" value="CAG2237925.1"/>
    <property type="molecule type" value="Genomic_DNA"/>
</dbReference>
<evidence type="ECO:0000256" key="8">
    <source>
        <dbReference type="PROSITE-ProRule" id="PRU00043"/>
    </source>
</evidence>
<evidence type="ECO:0000256" key="4">
    <source>
        <dbReference type="ARBA" id="ARBA00022837"/>
    </source>
</evidence>
<evidence type="ECO:0000256" key="5">
    <source>
        <dbReference type="ARBA" id="ARBA00022989"/>
    </source>
</evidence>
<dbReference type="InterPro" id="IPR050174">
    <property type="entry name" value="Protocadherin/Cadherin-CA"/>
</dbReference>
<evidence type="ECO:0000259" key="9">
    <source>
        <dbReference type="PROSITE" id="PS50268"/>
    </source>
</evidence>
<keyword evidence="3" id="KW-0677">Repeat</keyword>
<dbReference type="InterPro" id="IPR020894">
    <property type="entry name" value="Cadherin_CS"/>
</dbReference>
<dbReference type="PANTHER" id="PTHR24028">
    <property type="entry name" value="CADHERIN-87A"/>
    <property type="match status" value="1"/>
</dbReference>
<comment type="caution">
    <text evidence="10">The sequence shown here is derived from an EMBL/GenBank/DDBJ whole genome shotgun (WGS) entry which is preliminary data.</text>
</comment>
<dbReference type="PANTHER" id="PTHR24028:SF328">
    <property type="entry name" value="CADHERIN-3"/>
    <property type="match status" value="1"/>
</dbReference>
<dbReference type="OrthoDB" id="6252479at2759"/>
<dbReference type="CDD" id="cd11304">
    <property type="entry name" value="Cadherin_repeat"/>
    <property type="match status" value="1"/>
</dbReference>
<evidence type="ECO:0000256" key="3">
    <source>
        <dbReference type="ARBA" id="ARBA00022737"/>
    </source>
</evidence>
<dbReference type="Proteomes" id="UP000683360">
    <property type="component" value="Unassembled WGS sequence"/>
</dbReference>
<keyword evidence="11" id="KW-1185">Reference proteome</keyword>
<dbReference type="PROSITE" id="PS50268">
    <property type="entry name" value="CADHERIN_2"/>
    <property type="match status" value="1"/>
</dbReference>
<evidence type="ECO:0000313" key="11">
    <source>
        <dbReference type="Proteomes" id="UP000683360"/>
    </source>
</evidence>
<proteinExistence type="predicted"/>
<dbReference type="AlphaFoldDB" id="A0A8S3TXQ1"/>
<dbReference type="GO" id="GO:0005509">
    <property type="term" value="F:calcium ion binding"/>
    <property type="evidence" value="ECO:0007669"/>
    <property type="project" value="UniProtKB-UniRule"/>
</dbReference>
<keyword evidence="7" id="KW-0325">Glycoprotein</keyword>
<evidence type="ECO:0000313" key="10">
    <source>
        <dbReference type="EMBL" id="CAG2237925.1"/>
    </source>
</evidence>
<evidence type="ECO:0000256" key="6">
    <source>
        <dbReference type="ARBA" id="ARBA00023136"/>
    </source>
</evidence>
<dbReference type="InterPro" id="IPR015919">
    <property type="entry name" value="Cadherin-like_sf"/>
</dbReference>
<accession>A0A8S3TXQ1</accession>
<evidence type="ECO:0000256" key="7">
    <source>
        <dbReference type="ARBA" id="ARBA00023180"/>
    </source>
</evidence>
<dbReference type="GO" id="GO:0005886">
    <property type="term" value="C:plasma membrane"/>
    <property type="evidence" value="ECO:0007669"/>
    <property type="project" value="InterPro"/>
</dbReference>
<evidence type="ECO:0000256" key="2">
    <source>
        <dbReference type="ARBA" id="ARBA00022692"/>
    </source>
</evidence>
<feature type="domain" description="Cadherin" evidence="9">
    <location>
        <begin position="111"/>
        <end position="221"/>
    </location>
</feature>
<keyword evidence="4 8" id="KW-0106">Calcium</keyword>
<evidence type="ECO:0000256" key="1">
    <source>
        <dbReference type="ARBA" id="ARBA00004167"/>
    </source>
</evidence>